<evidence type="ECO:0008006" key="3">
    <source>
        <dbReference type="Google" id="ProtNLM"/>
    </source>
</evidence>
<evidence type="ECO:0000313" key="1">
    <source>
        <dbReference type="EMBL" id="CUQ14780.1"/>
    </source>
</evidence>
<organism evidence="1 2">
    <name type="scientific">Blautia obeum</name>
    <dbReference type="NCBI Taxonomy" id="40520"/>
    <lineage>
        <taxon>Bacteria</taxon>
        <taxon>Bacillati</taxon>
        <taxon>Bacillota</taxon>
        <taxon>Clostridia</taxon>
        <taxon>Lachnospirales</taxon>
        <taxon>Lachnospiraceae</taxon>
        <taxon>Blautia</taxon>
    </lineage>
</organism>
<dbReference type="Proteomes" id="UP000095762">
    <property type="component" value="Unassembled WGS sequence"/>
</dbReference>
<dbReference type="AlphaFoldDB" id="A0A174U550"/>
<gene>
    <name evidence="1" type="ORF">ERS852569_02157</name>
</gene>
<reference evidence="1 2" key="1">
    <citation type="submission" date="2015-09" db="EMBL/GenBank/DDBJ databases">
        <authorList>
            <consortium name="Pathogen Informatics"/>
        </authorList>
    </citation>
    <scope>NUCLEOTIDE SEQUENCE [LARGE SCALE GENOMIC DNA]</scope>
    <source>
        <strain evidence="1 2">2789STDY5834957</strain>
    </source>
</reference>
<name>A0A174U550_9FIRM</name>
<protein>
    <recommendedName>
        <fullName evidence="3">PD-(D/E)XK nuclease family transposase</fullName>
    </recommendedName>
</protein>
<sequence>MRDETKMDVYTSGVTGAEYDAGMKQLMSNKEIIIPILQMTVPEFKTCSQEEILQCLDISSITKDDFVSDIPNVEKDLRLTKEDSELSSLVEKLVRFDIRFKIINPKLSTEKIRVNLHIDMEAQKSYRPSNPSYPILKRAVYYVARDLSSQLSTITQTTDYSKLEKCYSIWICAEDVPKKLQNTLTEYSFSKKDIIGVADEPEEDYDLLTVIIIRLGKETEEKGIFDYLKGLFTGDIKRIQRYSHIEWSEPFQEEASKMTGFGDMIYERGIQQGMQQGIQQGRHEGMILGALMSGKTPEEVSKMLNLPLEEIKKVQEQQMTVNK</sequence>
<proteinExistence type="predicted"/>
<dbReference type="EMBL" id="CZBP01000016">
    <property type="protein sequence ID" value="CUQ14780.1"/>
    <property type="molecule type" value="Genomic_DNA"/>
</dbReference>
<accession>A0A174U550</accession>
<evidence type="ECO:0000313" key="2">
    <source>
        <dbReference type="Proteomes" id="UP000095762"/>
    </source>
</evidence>